<dbReference type="Proteomes" id="UP000786811">
    <property type="component" value="Unassembled WGS sequence"/>
</dbReference>
<dbReference type="OrthoDB" id="7699118at2759"/>
<organism evidence="1 2">
    <name type="scientific">Cotesia congregata</name>
    <name type="common">Parasitoid wasp</name>
    <name type="synonym">Apanteles congregatus</name>
    <dbReference type="NCBI Taxonomy" id="51543"/>
    <lineage>
        <taxon>Eukaryota</taxon>
        <taxon>Metazoa</taxon>
        <taxon>Ecdysozoa</taxon>
        <taxon>Arthropoda</taxon>
        <taxon>Hexapoda</taxon>
        <taxon>Insecta</taxon>
        <taxon>Pterygota</taxon>
        <taxon>Neoptera</taxon>
        <taxon>Endopterygota</taxon>
        <taxon>Hymenoptera</taxon>
        <taxon>Apocrita</taxon>
        <taxon>Ichneumonoidea</taxon>
        <taxon>Braconidae</taxon>
        <taxon>Microgastrinae</taxon>
        <taxon>Cotesia</taxon>
    </lineage>
</organism>
<sequence>TLITFLIDHWATQEMAPFIGDIIINSTNNPNEPYEKRFKNYDTSNLLPCKAELKQQILRTQYITSIWQNAHLRFPSTLAPTRNGWDLQDGKFEFYWFEGDCMPLSIMDASKAENRNEKQNTMISEDIDEITAYSRAGHCYGQRNYPLLLTNNFRTVKIHAKKNYIQDK</sequence>
<comment type="caution">
    <text evidence="1">The sequence shown here is derived from an EMBL/GenBank/DDBJ whole genome shotgun (WGS) entry which is preliminary data.</text>
</comment>
<reference evidence="1" key="1">
    <citation type="submission" date="2021-04" db="EMBL/GenBank/DDBJ databases">
        <authorList>
            <person name="Chebbi M.A.C M."/>
        </authorList>
    </citation>
    <scope>NUCLEOTIDE SEQUENCE</scope>
</reference>
<feature type="non-terminal residue" evidence="1">
    <location>
        <position position="1"/>
    </location>
</feature>
<protein>
    <submittedName>
        <fullName evidence="1">Uncharacterized protein</fullName>
    </submittedName>
</protein>
<evidence type="ECO:0000313" key="2">
    <source>
        <dbReference type="Proteomes" id="UP000786811"/>
    </source>
</evidence>
<dbReference type="EMBL" id="CAJNRD030001122">
    <property type="protein sequence ID" value="CAG5100353.1"/>
    <property type="molecule type" value="Genomic_DNA"/>
</dbReference>
<dbReference type="AlphaFoldDB" id="A0A8J2HKA4"/>
<proteinExistence type="predicted"/>
<accession>A0A8J2HKA4</accession>
<name>A0A8J2HKA4_COTCN</name>
<keyword evidence="2" id="KW-1185">Reference proteome</keyword>
<gene>
    <name evidence="1" type="ORF">HICCMSTLAB_LOCUS9511</name>
</gene>
<evidence type="ECO:0000313" key="1">
    <source>
        <dbReference type="EMBL" id="CAG5100353.1"/>
    </source>
</evidence>